<dbReference type="AlphaFoldDB" id="A0A267FUN4"/>
<dbReference type="Proteomes" id="UP000215902">
    <property type="component" value="Unassembled WGS sequence"/>
</dbReference>
<accession>A0A267FUN4</accession>
<comment type="caution">
    <text evidence="2">The sequence shown here is derived from an EMBL/GenBank/DDBJ whole genome shotgun (WGS) entry which is preliminary data.</text>
</comment>
<organism evidence="2 3">
    <name type="scientific">Macrostomum lignano</name>
    <dbReference type="NCBI Taxonomy" id="282301"/>
    <lineage>
        <taxon>Eukaryota</taxon>
        <taxon>Metazoa</taxon>
        <taxon>Spiralia</taxon>
        <taxon>Lophotrochozoa</taxon>
        <taxon>Platyhelminthes</taxon>
        <taxon>Rhabditophora</taxon>
        <taxon>Macrostomorpha</taxon>
        <taxon>Macrostomida</taxon>
        <taxon>Macrostomidae</taxon>
        <taxon>Macrostomum</taxon>
    </lineage>
</organism>
<dbReference type="PANTHER" id="PTHR31363:SF0">
    <property type="entry name" value="TRAF3-INTERACTING PROTEIN 1"/>
    <property type="match status" value="1"/>
</dbReference>
<dbReference type="GO" id="GO:0005930">
    <property type="term" value="C:axoneme"/>
    <property type="evidence" value="ECO:0007669"/>
    <property type="project" value="TreeGrafter"/>
</dbReference>
<dbReference type="GO" id="GO:0060271">
    <property type="term" value="P:cilium assembly"/>
    <property type="evidence" value="ECO:0007669"/>
    <property type="project" value="TreeGrafter"/>
</dbReference>
<evidence type="ECO:0000313" key="3">
    <source>
        <dbReference type="Proteomes" id="UP000215902"/>
    </source>
</evidence>
<feature type="non-terminal residue" evidence="2">
    <location>
        <position position="1"/>
    </location>
</feature>
<dbReference type="PANTHER" id="PTHR31363">
    <property type="entry name" value="TRAF3-INTERACTING PROTEIN 1"/>
    <property type="match status" value="1"/>
</dbReference>
<feature type="compositionally biased region" description="Low complexity" evidence="1">
    <location>
        <begin position="579"/>
        <end position="610"/>
    </location>
</feature>
<dbReference type="InterPro" id="IPR018799">
    <property type="entry name" value="TRAF3IP1"/>
</dbReference>
<sequence>NRMATKGGDSQMYKFSILAPEVYCQAIKSAEPVKQDDAAYRFGLFLKQWAEEVFGMSCFVPSSSGAAFIENFNTFESDFLAKSEYCIIIISEVAAKPLNRFLARLLVFVTMRAMWRSRFIFIALGEFEGLKKLHLDVSVHDLIIFKSRTEEGWMVETECWKALYFILNISWASLGDSNGTAENSNGAQSSEITESTDQLDKAFKLILMTSRSYSKESNDDGRGEAFAQFLQQKSESEFSMSCKIPSSSGSAFITDFNKFENEFLRVSEYCLIVVSEESVRRFRIFLPRLLVFLTRRSVWSNRFIIACVGNVDLRESEVDFLTHPPVYFTSTEAESWSTEVQSWQILYRILRITWAPTDAESQLAKISFDADQFYHTVVFTSIFYSTSAEEQPDDCTGWQFASYFSTKMSNEYKLMVYVLTARDAVQVETLDELEIKYLQKCGNLVFIVTEESVVQFTQFLNRLQQFLSGRVQWRNRLTLVCVGNVQLDESHLALFGSSVITIYSSERSSWTSIESSTWTTIVTLVRQNEIITQEELVEQATSLPVNASSVSNIDGATKSLDVKSTSQTVVTGGNSRNATETSSSSTLTTTTTRITNTTHTTSSIDVTDSSTQEKQEQERQKLEQERQDHERLKEQERQKREQERQEQERQKREQERQEQERQKREQERQEQERQKQERERQEQERQKREQERQEQDRQKREQERQEQERQKREQERQEQERQKREQERQEQERQKRERERQKREQERHEQERQKREQERQKQERQKRERERQEQERRKKEQERLEQQQQQSQTHSQTSWTTTTVTKTTTKTTENQEKLNVSNVPNVDDVSRHSGEDSSSESDDSNRKGEIGDSRRTSGRSSLVVRVMRVIHTRIVRITILIHSTTVVTITRIVTLIGAPVRMVRYTALYASQQSWLLRILTIIRRVLRLTSETIGYVSGSRIAITSGGDRDDDVLIGDSDRRSRYLLLPAWLVRFVFYASGRFIACRTEAEAKAKLTQQVKGGGGAGVPDATGVSAIQTVTDWRDENCAMCHQLVVDGLARVRGVGEGCPYTGINFWATMTRRAYYWSDVISDRLHVYSRRRAVAHGFLCVPFLAAGPGLLSGLRAALAGVANSAVYIGQAEPSSGGATLDGGSPAGASVGRGLSAAAVAAGPVWINPLLYKKAATESERELFAVRYNRRYFQID</sequence>
<dbReference type="GO" id="GO:0030992">
    <property type="term" value="C:intraciliary transport particle B"/>
    <property type="evidence" value="ECO:0007669"/>
    <property type="project" value="TreeGrafter"/>
</dbReference>
<dbReference type="OrthoDB" id="6236380at2759"/>
<proteinExistence type="predicted"/>
<protein>
    <submittedName>
        <fullName evidence="2">Uncharacterized protein</fullName>
    </submittedName>
</protein>
<feature type="compositionally biased region" description="Low complexity" evidence="1">
    <location>
        <begin position="786"/>
        <end position="812"/>
    </location>
</feature>
<dbReference type="EMBL" id="NIVC01000736">
    <property type="protein sequence ID" value="PAA77530.1"/>
    <property type="molecule type" value="Genomic_DNA"/>
</dbReference>
<dbReference type="GO" id="GO:0008017">
    <property type="term" value="F:microtubule binding"/>
    <property type="evidence" value="ECO:0007669"/>
    <property type="project" value="InterPro"/>
</dbReference>
<dbReference type="GO" id="GO:0070507">
    <property type="term" value="P:regulation of microtubule cytoskeleton organization"/>
    <property type="evidence" value="ECO:0007669"/>
    <property type="project" value="TreeGrafter"/>
</dbReference>
<evidence type="ECO:0000313" key="2">
    <source>
        <dbReference type="EMBL" id="PAA77530.1"/>
    </source>
</evidence>
<gene>
    <name evidence="2" type="ORF">BOX15_Mlig030938g1</name>
</gene>
<evidence type="ECO:0000256" key="1">
    <source>
        <dbReference type="SAM" id="MobiDB-lite"/>
    </source>
</evidence>
<feature type="compositionally biased region" description="Basic and acidic residues" evidence="1">
    <location>
        <begin position="843"/>
        <end position="855"/>
    </location>
</feature>
<feature type="region of interest" description="Disordered" evidence="1">
    <location>
        <begin position="564"/>
        <end position="857"/>
    </location>
</feature>
<dbReference type="GO" id="GO:0042073">
    <property type="term" value="P:intraciliary transport"/>
    <property type="evidence" value="ECO:0007669"/>
    <property type="project" value="TreeGrafter"/>
</dbReference>
<reference evidence="2 3" key="1">
    <citation type="submission" date="2017-06" db="EMBL/GenBank/DDBJ databases">
        <title>A platform for efficient transgenesis in Macrostomum lignano, a flatworm model organism for stem cell research.</title>
        <authorList>
            <person name="Berezikov E."/>
        </authorList>
    </citation>
    <scope>NUCLEOTIDE SEQUENCE [LARGE SCALE GENOMIC DNA]</scope>
    <source>
        <strain evidence="2">DV1</strain>
        <tissue evidence="2">Whole organism</tissue>
    </source>
</reference>
<name>A0A267FUN4_9PLAT</name>
<dbReference type="GO" id="GO:0036064">
    <property type="term" value="C:ciliary basal body"/>
    <property type="evidence" value="ECO:0007669"/>
    <property type="project" value="TreeGrafter"/>
</dbReference>
<feature type="compositionally biased region" description="Polar residues" evidence="1">
    <location>
        <begin position="564"/>
        <end position="578"/>
    </location>
</feature>
<feature type="compositionally biased region" description="Basic and acidic residues" evidence="1">
    <location>
        <begin position="611"/>
        <end position="785"/>
    </location>
</feature>
<keyword evidence="3" id="KW-1185">Reference proteome</keyword>